<organism evidence="2 3">
    <name type="scientific">Aspergillus novoparasiticus</name>
    <dbReference type="NCBI Taxonomy" id="986946"/>
    <lineage>
        <taxon>Eukaryota</taxon>
        <taxon>Fungi</taxon>
        <taxon>Dikarya</taxon>
        <taxon>Ascomycota</taxon>
        <taxon>Pezizomycotina</taxon>
        <taxon>Eurotiomycetes</taxon>
        <taxon>Eurotiomycetidae</taxon>
        <taxon>Eurotiales</taxon>
        <taxon>Aspergillaceae</taxon>
        <taxon>Aspergillus</taxon>
        <taxon>Aspergillus subgen. Circumdati</taxon>
    </lineage>
</organism>
<gene>
    <name evidence="2" type="ORF">BDV33DRAFT_167803</name>
</gene>
<accession>A0A5N6EZQ5</accession>
<name>A0A5N6EZQ5_9EURO</name>
<evidence type="ECO:0000256" key="1">
    <source>
        <dbReference type="SAM" id="MobiDB-lite"/>
    </source>
</evidence>
<dbReference type="Proteomes" id="UP000326799">
    <property type="component" value="Unassembled WGS sequence"/>
</dbReference>
<dbReference type="EMBL" id="ML733408">
    <property type="protein sequence ID" value="KAB8223051.1"/>
    <property type="molecule type" value="Genomic_DNA"/>
</dbReference>
<protein>
    <submittedName>
        <fullName evidence="2">Uncharacterized protein</fullName>
    </submittedName>
</protein>
<keyword evidence="3" id="KW-1185">Reference proteome</keyword>
<proteinExistence type="predicted"/>
<evidence type="ECO:0000313" key="2">
    <source>
        <dbReference type="EMBL" id="KAB8223051.1"/>
    </source>
</evidence>
<evidence type="ECO:0000313" key="3">
    <source>
        <dbReference type="Proteomes" id="UP000326799"/>
    </source>
</evidence>
<feature type="region of interest" description="Disordered" evidence="1">
    <location>
        <begin position="50"/>
        <end position="74"/>
    </location>
</feature>
<sequence>MALSGTQTTTDMNARTSIVVTRRIGNSLSFCPQGLANVILVSNVDQDPDQWSESDIDGFTAESESAHVTDEAKI</sequence>
<reference evidence="2 3" key="1">
    <citation type="submission" date="2019-04" db="EMBL/GenBank/DDBJ databases">
        <title>Fungal friends and foes A comparative genomics study of 23 Aspergillus species from section Flavi.</title>
        <authorList>
            <consortium name="DOE Joint Genome Institute"/>
            <person name="Kjaerbolling I."/>
            <person name="Vesth T.C."/>
            <person name="Frisvad J.C."/>
            <person name="Nybo J.L."/>
            <person name="Theobald S."/>
            <person name="Kildgaard S."/>
            <person name="Petersen T.I."/>
            <person name="Kuo A."/>
            <person name="Sato A."/>
            <person name="Lyhne E.K."/>
            <person name="Kogle M.E."/>
            <person name="Wiebenga A."/>
            <person name="Kun R.S."/>
            <person name="Lubbers R.J."/>
            <person name="Makela M.R."/>
            <person name="Barry K."/>
            <person name="Chovatia M."/>
            <person name="Clum A."/>
            <person name="Daum C."/>
            <person name="Haridas S."/>
            <person name="He G."/>
            <person name="LaButti K."/>
            <person name="Lipzen A."/>
            <person name="Mondo S."/>
            <person name="Pangilinan J."/>
            <person name="Riley R."/>
            <person name="Salamov A."/>
            <person name="Simmons B.A."/>
            <person name="Magnuson J.K."/>
            <person name="Henrissat B."/>
            <person name="Mortensen U.H."/>
            <person name="Larsen T.O."/>
            <person name="De vries R.P."/>
            <person name="Grigoriev I.V."/>
            <person name="Machida M."/>
            <person name="Baker S.E."/>
            <person name="Andersen M.R."/>
        </authorList>
    </citation>
    <scope>NUCLEOTIDE SEQUENCE [LARGE SCALE GENOMIC DNA]</scope>
    <source>
        <strain evidence="2 3">CBS 126849</strain>
    </source>
</reference>
<feature type="compositionally biased region" description="Basic and acidic residues" evidence="1">
    <location>
        <begin position="64"/>
        <end position="74"/>
    </location>
</feature>
<dbReference type="AlphaFoldDB" id="A0A5N6EZQ5"/>